<dbReference type="REBASE" id="7200">
    <property type="entry name" value="S.HheORF1423P"/>
</dbReference>
<keyword evidence="6" id="KW-1185">Reference proteome</keyword>
<evidence type="ECO:0000313" key="6">
    <source>
        <dbReference type="Proteomes" id="UP000002495"/>
    </source>
</evidence>
<dbReference type="RefSeq" id="WP_011116261.1">
    <property type="nucleotide sequence ID" value="NC_004917.1"/>
</dbReference>
<keyword evidence="3" id="KW-0238">DNA-binding</keyword>
<dbReference type="AlphaFoldDB" id="Q7VGA1"/>
<reference evidence="5 6" key="1">
    <citation type="journal article" date="2003" name="Proc. Natl. Acad. Sci. U.S.A.">
        <title>The complete genome sequence of the carcinogenic bacterium Helicobacter hepaticus.</title>
        <authorList>
            <person name="Suerbaum S."/>
            <person name="Josenhans C."/>
            <person name="Sterzenbach T."/>
            <person name="Drescher B."/>
            <person name="Brandt P."/>
            <person name="Bell M."/>
            <person name="Droege M."/>
            <person name="Fartmann B."/>
            <person name="Fischer H.-P."/>
            <person name="Ge Z."/>
            <person name="Hoerster A."/>
            <person name="Holland R."/>
            <person name="Klein K."/>
            <person name="Koenig J."/>
            <person name="Macko L."/>
            <person name="Mendz G.L."/>
            <person name="Nyakatura G."/>
            <person name="Schauer D.B."/>
            <person name="Shen Z."/>
            <person name="Weber J."/>
            <person name="Frosch M."/>
            <person name="Fox J.G."/>
        </authorList>
    </citation>
    <scope>NUCLEOTIDE SEQUENCE [LARGE SCALE GENOMIC DNA]</scope>
    <source>
        <strain evidence="6">ATCC 51449 / 3B1</strain>
    </source>
</reference>
<evidence type="ECO:0000259" key="4">
    <source>
        <dbReference type="Pfam" id="PF01420"/>
    </source>
</evidence>
<gene>
    <name evidence="5" type="ordered locus">HH_1421</name>
</gene>
<dbReference type="Pfam" id="PF01420">
    <property type="entry name" value="Methylase_S"/>
    <property type="match status" value="2"/>
</dbReference>
<sequence>MINNIPKNWEIKTLAEVCTSKNSNIVLSSIENNTGKYPIYGAKGFLKTIDFYTIENESLGIVKDGAGVGRIFLLPEKSSLIGTMAYIQANENLNLKYLYHFLHTINFNQYISGSAIPHIYFRDYKKEKIPLPPLEVQKAIVEKLENAFAHIDEAVRHLKSVQTNIPRLKSSLLHCAFSGKLTESQNSSHKVQTLKSVVGVEGEFEREEGATSPFKPLHPLIKEEIPQGWEIKTLGEVFKVIGGGTPSTANPKFWSGNIAWITSANIENENFTIIPKKFINQSAIQASATNLVPKNTIIVVTRVGLGKVGITDVETCFSQDSQALLPLIDLNVKFMAFQIRNKAQNFIVSSRGTTINGITKDTLKKVALKIPPLATQNQIVQILESKFAHLEKLEQFVNASLENLQKLKSSLLNQAFKGELIC</sequence>
<evidence type="ECO:0000256" key="3">
    <source>
        <dbReference type="ARBA" id="ARBA00023125"/>
    </source>
</evidence>
<dbReference type="EMBL" id="AE017125">
    <property type="protein sequence ID" value="AAP78018.1"/>
    <property type="molecule type" value="Genomic_DNA"/>
</dbReference>
<dbReference type="HOGENOM" id="CLU_021095_2_2_7"/>
<evidence type="ECO:0000256" key="2">
    <source>
        <dbReference type="ARBA" id="ARBA00022747"/>
    </source>
</evidence>
<dbReference type="GO" id="GO:0003677">
    <property type="term" value="F:DNA binding"/>
    <property type="evidence" value="ECO:0007669"/>
    <property type="project" value="UniProtKB-KW"/>
</dbReference>
<dbReference type="STRING" id="235279.HH_1421"/>
<dbReference type="KEGG" id="hhe:HH_1421"/>
<feature type="domain" description="Type I restriction modification DNA specificity" evidence="4">
    <location>
        <begin position="226"/>
        <end position="395"/>
    </location>
</feature>
<evidence type="ECO:0000256" key="1">
    <source>
        <dbReference type="ARBA" id="ARBA00010923"/>
    </source>
</evidence>
<dbReference type="OrthoDB" id="5363772at2"/>
<dbReference type="CDD" id="cd17266">
    <property type="entry name" value="RMtype1_S_Sau1132ORF3780P-TRD2-CR2_like"/>
    <property type="match status" value="1"/>
</dbReference>
<dbReference type="Gene3D" id="3.90.220.20">
    <property type="entry name" value="DNA methylase specificity domains"/>
    <property type="match status" value="2"/>
</dbReference>
<dbReference type="Proteomes" id="UP000002495">
    <property type="component" value="Chromosome"/>
</dbReference>
<dbReference type="PANTHER" id="PTHR43140">
    <property type="entry name" value="TYPE-1 RESTRICTION ENZYME ECOKI SPECIFICITY PROTEIN"/>
    <property type="match status" value="1"/>
</dbReference>
<name>Q7VGA1_HELHP</name>
<proteinExistence type="inferred from homology"/>
<dbReference type="PANTHER" id="PTHR43140:SF1">
    <property type="entry name" value="TYPE I RESTRICTION ENZYME ECOKI SPECIFICITY SUBUNIT"/>
    <property type="match status" value="1"/>
</dbReference>
<dbReference type="InterPro" id="IPR000055">
    <property type="entry name" value="Restrct_endonuc_typeI_TRD"/>
</dbReference>
<keyword evidence="2" id="KW-0680">Restriction system</keyword>
<dbReference type="GO" id="GO:0009307">
    <property type="term" value="P:DNA restriction-modification system"/>
    <property type="evidence" value="ECO:0007669"/>
    <property type="project" value="UniProtKB-KW"/>
</dbReference>
<dbReference type="eggNOG" id="COG0732">
    <property type="taxonomic scope" value="Bacteria"/>
</dbReference>
<protein>
    <recommendedName>
        <fullName evidence="4">Type I restriction modification DNA specificity domain-containing protein</fullName>
    </recommendedName>
</protein>
<evidence type="ECO:0000313" key="5">
    <source>
        <dbReference type="EMBL" id="AAP78018.1"/>
    </source>
</evidence>
<accession>Q7VGA1</accession>
<dbReference type="SUPFAM" id="SSF116734">
    <property type="entry name" value="DNA methylase specificity domain"/>
    <property type="match status" value="2"/>
</dbReference>
<dbReference type="InterPro" id="IPR044946">
    <property type="entry name" value="Restrct_endonuc_typeI_TRD_sf"/>
</dbReference>
<dbReference type="CDD" id="cd17513">
    <property type="entry name" value="RMtype1_S_AveSPN6ORF1907P_TRD2-CR2_like"/>
    <property type="match status" value="1"/>
</dbReference>
<comment type="similarity">
    <text evidence="1">Belongs to the type-I restriction system S methylase family.</text>
</comment>
<feature type="domain" description="Type I restriction modification DNA specificity" evidence="4">
    <location>
        <begin position="6"/>
        <end position="149"/>
    </location>
</feature>
<organism evidence="5 6">
    <name type="scientific">Helicobacter hepaticus (strain ATCC 51449 / 3B1)</name>
    <dbReference type="NCBI Taxonomy" id="235279"/>
    <lineage>
        <taxon>Bacteria</taxon>
        <taxon>Pseudomonadati</taxon>
        <taxon>Campylobacterota</taxon>
        <taxon>Epsilonproteobacteria</taxon>
        <taxon>Campylobacterales</taxon>
        <taxon>Helicobacteraceae</taxon>
        <taxon>Helicobacter</taxon>
    </lineage>
</organism>
<dbReference type="InterPro" id="IPR051212">
    <property type="entry name" value="Type-I_RE_S_subunit"/>
</dbReference>